<sequence>MSRVILRSGTRSLNAYVLLDDGSERTILLHEAAQQLSLQDLFSHVERLWQLDTLPYRSENLVTRSKQDVEAIQLLGQKTVRVDVDGVQCYTTPLLGKRSLPPLQALKEAVLAHLCGTERRLSKDPERTAVYNSEVHKLVESSFAKKVTPEAVKECLSGWYIPHHMVHHNRENRIIFNCYFNYRGETFFYCLFGSNIL</sequence>
<accession>A0AAD7RER6</accession>
<protein>
    <submittedName>
        <fullName evidence="1">Uncharacterized protein</fullName>
    </submittedName>
</protein>
<dbReference type="EMBL" id="JAINUG010000312">
    <property type="protein sequence ID" value="KAJ8378745.1"/>
    <property type="molecule type" value="Genomic_DNA"/>
</dbReference>
<proteinExistence type="predicted"/>
<dbReference type="PANTHER" id="PTHR47331">
    <property type="entry name" value="PHD-TYPE DOMAIN-CONTAINING PROTEIN"/>
    <property type="match status" value="1"/>
</dbReference>
<comment type="caution">
    <text evidence="1">The sequence shown here is derived from an EMBL/GenBank/DDBJ whole genome shotgun (WGS) entry which is preliminary data.</text>
</comment>
<dbReference type="PANTHER" id="PTHR47331:SF5">
    <property type="entry name" value="RIBONUCLEASE H"/>
    <property type="match status" value="1"/>
</dbReference>
<name>A0AAD7RER6_9TELE</name>
<gene>
    <name evidence="1" type="ORF">AAFF_G00236650</name>
</gene>
<dbReference type="AlphaFoldDB" id="A0AAD7RER6"/>
<dbReference type="Proteomes" id="UP001221898">
    <property type="component" value="Unassembled WGS sequence"/>
</dbReference>
<keyword evidence="2" id="KW-1185">Reference proteome</keyword>
<evidence type="ECO:0000313" key="2">
    <source>
        <dbReference type="Proteomes" id="UP001221898"/>
    </source>
</evidence>
<evidence type="ECO:0000313" key="1">
    <source>
        <dbReference type="EMBL" id="KAJ8378745.1"/>
    </source>
</evidence>
<reference evidence="1" key="1">
    <citation type="journal article" date="2023" name="Science">
        <title>Genome structures resolve the early diversification of teleost fishes.</title>
        <authorList>
            <person name="Parey E."/>
            <person name="Louis A."/>
            <person name="Montfort J."/>
            <person name="Bouchez O."/>
            <person name="Roques C."/>
            <person name="Iampietro C."/>
            <person name="Lluch J."/>
            <person name="Castinel A."/>
            <person name="Donnadieu C."/>
            <person name="Desvignes T."/>
            <person name="Floi Bucao C."/>
            <person name="Jouanno E."/>
            <person name="Wen M."/>
            <person name="Mejri S."/>
            <person name="Dirks R."/>
            <person name="Jansen H."/>
            <person name="Henkel C."/>
            <person name="Chen W.J."/>
            <person name="Zahm M."/>
            <person name="Cabau C."/>
            <person name="Klopp C."/>
            <person name="Thompson A.W."/>
            <person name="Robinson-Rechavi M."/>
            <person name="Braasch I."/>
            <person name="Lecointre G."/>
            <person name="Bobe J."/>
            <person name="Postlethwait J.H."/>
            <person name="Berthelot C."/>
            <person name="Roest Crollius H."/>
            <person name="Guiguen Y."/>
        </authorList>
    </citation>
    <scope>NUCLEOTIDE SEQUENCE</scope>
    <source>
        <strain evidence="1">NC1722</strain>
    </source>
</reference>
<organism evidence="1 2">
    <name type="scientific">Aldrovandia affinis</name>
    <dbReference type="NCBI Taxonomy" id="143900"/>
    <lineage>
        <taxon>Eukaryota</taxon>
        <taxon>Metazoa</taxon>
        <taxon>Chordata</taxon>
        <taxon>Craniata</taxon>
        <taxon>Vertebrata</taxon>
        <taxon>Euteleostomi</taxon>
        <taxon>Actinopterygii</taxon>
        <taxon>Neopterygii</taxon>
        <taxon>Teleostei</taxon>
        <taxon>Notacanthiformes</taxon>
        <taxon>Halosauridae</taxon>
        <taxon>Aldrovandia</taxon>
    </lineage>
</organism>